<evidence type="ECO:0000313" key="3">
    <source>
        <dbReference type="Proteomes" id="UP000053091"/>
    </source>
</evidence>
<sequence>MLNDLTANSWIELQDLLFRDAYDQRLGRFRSSFIFRGLSDARYELKTSLMRLEGPYSDLERHLLRNFRKYAHRNAVPGESVWNLMALAQHHGLPTRLLDWTYSPFVALHFATANLQKFDIDGVIWCMNYVKSSEFLPAPLHTTIMEEGSNVFTPQMLDTQCNSLKQLDTLHERRFVIFLEPPSMDERIVNQHALFSLMSGSSLLMNHWLEDHPELFYRIIIPASLKWEIRDKLDQANITERVLFPGLDGLSSWLKRQYSPKELSPE</sequence>
<gene>
    <name evidence="2" type="ORF">TBC1_112077</name>
</gene>
<dbReference type="PATRIC" id="fig|1678841.3.peg.2320"/>
<dbReference type="Pfam" id="PF08867">
    <property type="entry name" value="FRG"/>
    <property type="match status" value="1"/>
</dbReference>
<feature type="domain" description="FRG" evidence="1">
    <location>
        <begin position="29"/>
        <end position="125"/>
    </location>
</feature>
<dbReference type="SMART" id="SM00901">
    <property type="entry name" value="FRG"/>
    <property type="match status" value="1"/>
</dbReference>
<proteinExistence type="predicted"/>
<keyword evidence="3" id="KW-1185">Reference proteome</keyword>
<dbReference type="Proteomes" id="UP000053091">
    <property type="component" value="Unassembled WGS sequence"/>
</dbReference>
<evidence type="ECO:0000313" key="2">
    <source>
        <dbReference type="EMBL" id="GAP43919.1"/>
    </source>
</evidence>
<name>A0A0S7C542_9BACT</name>
<reference evidence="2" key="1">
    <citation type="journal article" date="2015" name="Genome Announc.">
        <title>Draft Genome Sequence of Bacteroidales Strain TBC1, a Novel Isolate from a Methanogenic Wastewater Treatment System.</title>
        <authorList>
            <person name="Tourlousse D.M."/>
            <person name="Matsuura N."/>
            <person name="Sun L."/>
            <person name="Toyonaga M."/>
            <person name="Kuroda K."/>
            <person name="Ohashi A."/>
            <person name="Cruz R."/>
            <person name="Yamaguchi T."/>
            <person name="Sekiguchi Y."/>
        </authorList>
    </citation>
    <scope>NUCLEOTIDE SEQUENCE [LARGE SCALE GENOMIC DNA]</scope>
    <source>
        <strain evidence="2">TBC1</strain>
    </source>
</reference>
<dbReference type="EMBL" id="DF968182">
    <property type="protein sequence ID" value="GAP43919.1"/>
    <property type="molecule type" value="Genomic_DNA"/>
</dbReference>
<dbReference type="OrthoDB" id="9816036at2"/>
<protein>
    <submittedName>
        <fullName evidence="2">Protein containing FRG domain</fullName>
    </submittedName>
</protein>
<dbReference type="InterPro" id="IPR014966">
    <property type="entry name" value="FRG-dom"/>
</dbReference>
<evidence type="ECO:0000259" key="1">
    <source>
        <dbReference type="SMART" id="SM00901"/>
    </source>
</evidence>
<accession>A0A0S7C542</accession>
<dbReference type="RefSeq" id="WP_062041838.1">
    <property type="nucleotide sequence ID" value="NZ_DF968182.1"/>
</dbReference>
<dbReference type="AlphaFoldDB" id="A0A0S7C542"/>
<dbReference type="STRING" id="1678841.TBC1_112077"/>
<organism evidence="2">
    <name type="scientific">Lentimicrobium saccharophilum</name>
    <dbReference type="NCBI Taxonomy" id="1678841"/>
    <lineage>
        <taxon>Bacteria</taxon>
        <taxon>Pseudomonadati</taxon>
        <taxon>Bacteroidota</taxon>
        <taxon>Bacteroidia</taxon>
        <taxon>Bacteroidales</taxon>
        <taxon>Lentimicrobiaceae</taxon>
        <taxon>Lentimicrobium</taxon>
    </lineage>
</organism>